<gene>
    <name evidence="2" type="ORF">SAMN06265338_101171</name>
</gene>
<keyword evidence="1" id="KW-0472">Membrane</keyword>
<dbReference type="AlphaFoldDB" id="A0A212PYA0"/>
<evidence type="ECO:0000256" key="1">
    <source>
        <dbReference type="SAM" id="Phobius"/>
    </source>
</evidence>
<dbReference type="Proteomes" id="UP000198418">
    <property type="component" value="Unassembled WGS sequence"/>
</dbReference>
<sequence length="51" mass="5687">MRRSVTVGRRRAAVFRYFAGKFMEHGALITISVLAAAGLAAIFVTFQQWRG</sequence>
<proteinExistence type="predicted"/>
<evidence type="ECO:0000313" key="3">
    <source>
        <dbReference type="Proteomes" id="UP000198418"/>
    </source>
</evidence>
<feature type="transmembrane region" description="Helical" evidence="1">
    <location>
        <begin position="26"/>
        <end position="46"/>
    </location>
</feature>
<name>A0A212PYA0_RHOAC</name>
<protein>
    <submittedName>
        <fullName evidence="2">Uncharacterized protein</fullName>
    </submittedName>
</protein>
<reference evidence="3" key="1">
    <citation type="submission" date="2017-06" db="EMBL/GenBank/DDBJ databases">
        <authorList>
            <person name="Varghese N."/>
            <person name="Submissions S."/>
        </authorList>
    </citation>
    <scope>NUCLEOTIDE SEQUENCE [LARGE SCALE GENOMIC DNA]</scope>
    <source>
        <strain evidence="3">DSM 137</strain>
    </source>
</reference>
<evidence type="ECO:0000313" key="2">
    <source>
        <dbReference type="EMBL" id="SNB52036.1"/>
    </source>
</evidence>
<keyword evidence="1" id="KW-1133">Transmembrane helix</keyword>
<accession>A0A212PYA0</accession>
<dbReference type="EMBL" id="FYDG01000001">
    <property type="protein sequence ID" value="SNB52036.1"/>
    <property type="molecule type" value="Genomic_DNA"/>
</dbReference>
<keyword evidence="1" id="KW-0812">Transmembrane</keyword>
<keyword evidence="3" id="KW-1185">Reference proteome</keyword>
<organism evidence="2 3">
    <name type="scientific">Rhodoblastus acidophilus</name>
    <name type="common">Rhodopseudomonas acidophila</name>
    <dbReference type="NCBI Taxonomy" id="1074"/>
    <lineage>
        <taxon>Bacteria</taxon>
        <taxon>Pseudomonadati</taxon>
        <taxon>Pseudomonadota</taxon>
        <taxon>Alphaproteobacteria</taxon>
        <taxon>Hyphomicrobiales</taxon>
        <taxon>Rhodoblastaceae</taxon>
        <taxon>Rhodoblastus</taxon>
    </lineage>
</organism>